<dbReference type="Proteomes" id="UP001302949">
    <property type="component" value="Unassembled WGS sequence"/>
</dbReference>
<keyword evidence="5 6" id="KW-0238">DNA-binding</keyword>
<feature type="binding site" evidence="6">
    <location>
        <begin position="27"/>
        <end position="29"/>
    </location>
    <ligand>
        <name>NAD(+)</name>
        <dbReference type="ChEBI" id="CHEBI:57540"/>
    </ligand>
</feature>
<organism evidence="8 9">
    <name type="scientific">Arcicella rigui</name>
    <dbReference type="NCBI Taxonomy" id="797020"/>
    <lineage>
        <taxon>Bacteria</taxon>
        <taxon>Pseudomonadati</taxon>
        <taxon>Bacteroidota</taxon>
        <taxon>Cytophagia</taxon>
        <taxon>Cytophagales</taxon>
        <taxon>Flectobacillaceae</taxon>
        <taxon>Arcicella</taxon>
    </lineage>
</organism>
<proteinExistence type="inferred from homology"/>
<protein>
    <submittedName>
        <fullName evidence="8">DUF4433 domain-containing protein</fullName>
    </submittedName>
</protein>
<comment type="catalytic activity">
    <reaction evidence="6">
        <text>a thymidine in DNA + NAD(+) = an N-(ADP-alpha-D-ribosyl)-thymidine in DNA + nicotinamide + H(+)</text>
        <dbReference type="Rhea" id="RHEA:71651"/>
        <dbReference type="Rhea" id="RHEA-COMP:13556"/>
        <dbReference type="Rhea" id="RHEA-COMP:18051"/>
        <dbReference type="ChEBI" id="CHEBI:15378"/>
        <dbReference type="ChEBI" id="CHEBI:17154"/>
        <dbReference type="ChEBI" id="CHEBI:57540"/>
        <dbReference type="ChEBI" id="CHEBI:137386"/>
        <dbReference type="ChEBI" id="CHEBI:191199"/>
    </reaction>
</comment>
<feature type="active site" description="Proton acceptor" evidence="6">
    <location>
        <position position="66"/>
    </location>
</feature>
<keyword evidence="1 6" id="KW-1277">Toxin-antitoxin system</keyword>
<accession>A0ABU5Q4G5</accession>
<name>A0ABU5Q4G5_9BACT</name>
<dbReference type="RefSeq" id="WP_323294893.1">
    <property type="nucleotide sequence ID" value="NZ_JAYFUM010000001.1"/>
</dbReference>
<dbReference type="InterPro" id="IPR029494">
    <property type="entry name" value="DarT"/>
</dbReference>
<keyword evidence="4 6" id="KW-0548">Nucleotidyltransferase</keyword>
<evidence type="ECO:0000256" key="3">
    <source>
        <dbReference type="ARBA" id="ARBA00022679"/>
    </source>
</evidence>
<evidence type="ECO:0000256" key="4">
    <source>
        <dbReference type="ARBA" id="ARBA00022695"/>
    </source>
</evidence>
<evidence type="ECO:0000256" key="6">
    <source>
        <dbReference type="PROSITE-ProRule" id="PRU01362"/>
    </source>
</evidence>
<comment type="caution">
    <text evidence="6">Lacks conserved residue(s) required for the propagation of feature annotation.</text>
</comment>
<gene>
    <name evidence="8" type="ORF">VB248_01140</name>
</gene>
<feature type="active site" evidence="6">
    <location>
        <position position="189"/>
    </location>
</feature>
<comment type="caution">
    <text evidence="8">The sequence shown here is derived from an EMBL/GenBank/DDBJ whole genome shotgun (WGS) entry which is preliminary data.</text>
</comment>
<evidence type="ECO:0000256" key="1">
    <source>
        <dbReference type="ARBA" id="ARBA00022649"/>
    </source>
</evidence>
<dbReference type="PROSITE" id="PS52018">
    <property type="entry name" value="DART"/>
    <property type="match status" value="1"/>
</dbReference>
<evidence type="ECO:0000256" key="5">
    <source>
        <dbReference type="ARBA" id="ARBA00023125"/>
    </source>
</evidence>
<evidence type="ECO:0000256" key="2">
    <source>
        <dbReference type="ARBA" id="ARBA00022676"/>
    </source>
</evidence>
<reference evidence="8 9" key="1">
    <citation type="submission" date="2023-12" db="EMBL/GenBank/DDBJ databases">
        <title>Novel species of the genus Arcicella isolated from rivers.</title>
        <authorList>
            <person name="Lu H."/>
        </authorList>
    </citation>
    <scope>NUCLEOTIDE SEQUENCE [LARGE SCALE GENOMIC DNA]</scope>
    <source>
        <strain evidence="8 9">KCTC 23307</strain>
    </source>
</reference>
<keyword evidence="2 6" id="KW-0328">Glycosyltransferase</keyword>
<dbReference type="EMBL" id="JAYFUM010000001">
    <property type="protein sequence ID" value="MEA5137714.1"/>
    <property type="molecule type" value="Genomic_DNA"/>
</dbReference>
<evidence type="ECO:0000259" key="7">
    <source>
        <dbReference type="PROSITE" id="PS52018"/>
    </source>
</evidence>
<sequence>MIVEVVSLYELSRLKALMELEQIKIYRITHIENVPHILQYGITHKNSPNANPNFISIGDKSLIDTRSRKNINVNNGNEYNSQTITLGDFIPFYFGIKMPMLYVIQNGGNFVDKATSPENIVYLVSSVKSIIDANYEYYFSDGHATDNFTTFYDKSKIRDLSNLIDWQAIKASYWGGHDNLNIKRKKQAEFLLAEDLAPNLLVGFGCYNEVAKQKLIAFGIEETKIKIIPNAYF</sequence>
<dbReference type="Pfam" id="PF14487">
    <property type="entry name" value="DarT"/>
    <property type="match status" value="1"/>
</dbReference>
<comment type="similarity">
    <text evidence="6">Belongs to the DarT ADP-ribosyltransferase family.</text>
</comment>
<evidence type="ECO:0000313" key="9">
    <source>
        <dbReference type="Proteomes" id="UP001302949"/>
    </source>
</evidence>
<keyword evidence="3 6" id="KW-0808">Transferase</keyword>
<evidence type="ECO:0000313" key="8">
    <source>
        <dbReference type="EMBL" id="MEA5137714.1"/>
    </source>
</evidence>
<feature type="domain" description="DarT" evidence="7">
    <location>
        <begin position="23"/>
        <end position="233"/>
    </location>
</feature>
<feature type="binding site" evidence="6">
    <location>
        <position position="66"/>
    </location>
    <ligand>
        <name>NAD(+)</name>
        <dbReference type="ChEBI" id="CHEBI:57540"/>
    </ligand>
</feature>
<keyword evidence="9" id="KW-1185">Reference proteome</keyword>